<feature type="domain" description="LysM" evidence="3">
    <location>
        <begin position="269"/>
        <end position="326"/>
    </location>
</feature>
<feature type="compositionally biased region" description="Low complexity" evidence="1">
    <location>
        <begin position="419"/>
        <end position="440"/>
    </location>
</feature>
<gene>
    <name evidence="4" type="ORF">GCM10010260_82210</name>
</gene>
<dbReference type="AlphaFoldDB" id="A0A918IK92"/>
<feature type="transmembrane region" description="Helical" evidence="2">
    <location>
        <begin position="73"/>
        <end position="97"/>
    </location>
</feature>
<feature type="transmembrane region" description="Helical" evidence="2">
    <location>
        <begin position="450"/>
        <end position="470"/>
    </location>
</feature>
<dbReference type="RefSeq" id="WP_191878541.1">
    <property type="nucleotide sequence ID" value="NZ_BMTD01000035.1"/>
</dbReference>
<protein>
    <recommendedName>
        <fullName evidence="3">LysM domain-containing protein</fullName>
    </recommendedName>
</protein>
<dbReference type="EMBL" id="BMTD01000035">
    <property type="protein sequence ID" value="GGV29227.1"/>
    <property type="molecule type" value="Genomic_DNA"/>
</dbReference>
<comment type="caution">
    <text evidence="4">The sequence shown here is derived from an EMBL/GenBank/DDBJ whole genome shotgun (WGS) entry which is preliminary data.</text>
</comment>
<dbReference type="InterPro" id="IPR005158">
    <property type="entry name" value="BTAD"/>
</dbReference>
<dbReference type="CDD" id="cd00118">
    <property type="entry name" value="LysM"/>
    <property type="match status" value="1"/>
</dbReference>
<organism evidence="4 5">
    <name type="scientific">Streptomyces filipinensis</name>
    <dbReference type="NCBI Taxonomy" id="66887"/>
    <lineage>
        <taxon>Bacteria</taxon>
        <taxon>Bacillati</taxon>
        <taxon>Actinomycetota</taxon>
        <taxon>Actinomycetes</taxon>
        <taxon>Kitasatosporales</taxon>
        <taxon>Streptomycetaceae</taxon>
        <taxon>Streptomyces</taxon>
    </lineage>
</organism>
<evidence type="ECO:0000256" key="2">
    <source>
        <dbReference type="SAM" id="Phobius"/>
    </source>
</evidence>
<dbReference type="SMART" id="SM00257">
    <property type="entry name" value="LysM"/>
    <property type="match status" value="2"/>
</dbReference>
<evidence type="ECO:0000313" key="5">
    <source>
        <dbReference type="Proteomes" id="UP000618795"/>
    </source>
</evidence>
<proteinExistence type="predicted"/>
<keyword evidence="2" id="KW-1133">Transmembrane helix</keyword>
<keyword evidence="2" id="KW-0472">Membrane</keyword>
<reference evidence="4" key="2">
    <citation type="submission" date="2020-09" db="EMBL/GenBank/DDBJ databases">
        <authorList>
            <person name="Sun Q."/>
            <person name="Ohkuma M."/>
        </authorList>
    </citation>
    <scope>NUCLEOTIDE SEQUENCE</scope>
    <source>
        <strain evidence="4">JCM 4369</strain>
    </source>
</reference>
<keyword evidence="2" id="KW-0812">Transmembrane</keyword>
<accession>A0A918IK92</accession>
<dbReference type="InterPro" id="IPR036779">
    <property type="entry name" value="LysM_dom_sf"/>
</dbReference>
<dbReference type="Gene3D" id="3.10.350.10">
    <property type="entry name" value="LysM domain"/>
    <property type="match status" value="2"/>
</dbReference>
<dbReference type="InterPro" id="IPR018392">
    <property type="entry name" value="LysM"/>
</dbReference>
<dbReference type="SMART" id="SM01043">
    <property type="entry name" value="BTAD"/>
    <property type="match status" value="1"/>
</dbReference>
<feature type="region of interest" description="Disordered" evidence="1">
    <location>
        <begin position="805"/>
        <end position="889"/>
    </location>
</feature>
<dbReference type="PANTHER" id="PTHR34700">
    <property type="entry name" value="POTASSIUM BINDING PROTEIN KBP"/>
    <property type="match status" value="1"/>
</dbReference>
<evidence type="ECO:0000313" key="4">
    <source>
        <dbReference type="EMBL" id="GGV29227.1"/>
    </source>
</evidence>
<dbReference type="Proteomes" id="UP000618795">
    <property type="component" value="Unassembled WGS sequence"/>
</dbReference>
<reference evidence="4" key="1">
    <citation type="journal article" date="2014" name="Int. J. Syst. Evol. Microbiol.">
        <title>Complete genome sequence of Corynebacterium casei LMG S-19264T (=DSM 44701T), isolated from a smear-ripened cheese.</title>
        <authorList>
            <consortium name="US DOE Joint Genome Institute (JGI-PGF)"/>
            <person name="Walter F."/>
            <person name="Albersmeier A."/>
            <person name="Kalinowski J."/>
            <person name="Ruckert C."/>
        </authorList>
    </citation>
    <scope>NUCLEOTIDE SEQUENCE</scope>
    <source>
        <strain evidence="4">JCM 4369</strain>
    </source>
</reference>
<feature type="transmembrane region" description="Helical" evidence="2">
    <location>
        <begin position="28"/>
        <end position="49"/>
    </location>
</feature>
<dbReference type="PROSITE" id="PS51782">
    <property type="entry name" value="LYSM"/>
    <property type="match status" value="1"/>
</dbReference>
<feature type="compositionally biased region" description="Pro residues" evidence="1">
    <location>
        <begin position="359"/>
        <end position="371"/>
    </location>
</feature>
<feature type="compositionally biased region" description="Low complexity" evidence="1">
    <location>
        <begin position="372"/>
        <end position="407"/>
    </location>
</feature>
<dbReference type="PANTHER" id="PTHR34700:SF4">
    <property type="entry name" value="PHAGE-LIKE ELEMENT PBSX PROTEIN XKDP"/>
    <property type="match status" value="1"/>
</dbReference>
<feature type="region of interest" description="Disordered" evidence="1">
    <location>
        <begin position="299"/>
        <end position="440"/>
    </location>
</feature>
<feature type="compositionally biased region" description="Pro residues" evidence="1">
    <location>
        <begin position="327"/>
        <end position="337"/>
    </location>
</feature>
<evidence type="ECO:0000256" key="1">
    <source>
        <dbReference type="SAM" id="MobiDB-lite"/>
    </source>
</evidence>
<evidence type="ECO:0000259" key="3">
    <source>
        <dbReference type="PROSITE" id="PS51782"/>
    </source>
</evidence>
<sequence length="1136" mass="117033">MSQPTPGHTPRPRPGRGRAQTAAALTRGLLSLTVLAALLAGLPVLLWWATAQVGPPGIAALANLLSTDDSGQVFLLLLAAAGWIGWALFAVAVLLEVPAQLRGRSAPQIRGLVGQRTAAALVGAVLLALPAGTALAAPATASPAQNTPVSASAAAVPGTDSAAAGIRADPAAAQDTGGAVTHTVRDVRPAESLWSIAATSLGDATRWEEIAALNAGHTMTDGTVFHADQPIQPGWILTLPHDATPPPPTGHRAQGEHGDAVTTAPAHATQYSVRAGDNLTSIAAEQLGDANRYPEVFELNKGTPLPGGAGTFTDPNLIYPGQQLTLPPAPTPAPPQSQPGNGTTPPAAPASPAPTVKPATPPAVTPTPGPTATPSAPSPATTPASPKSPGAAAPSAAASTTTPTTPASPNPGQVPKQATPPAATSPSASPATTAAPGAAEATATSHRVNWALVAGIGTLLAASLAGALGVRRILQQRARRAGETIAQDDEPTNVEQVLAAVAEPEGVELLDRVLRALAHHAATDHRDLPALRGARLSAEGVALLLDEPADPVTPFTAGPDTRTWVLDNKAVLPSADDLADVHAPYPGLVTLGADSTGLLLADLTTCRILLLDGSPEEVLEVARALALELGTSGWTDYAEILTAGLGSRLSGLLPQGRIRTMPHLAAVATDLGELLVEAHQSGEQVLPWLMIGAGDHTEQDLALLADAIASARDLKTAVVLPATPHARLVFPHAEILDATRDQDSVLAPLETPVTLQRVSDEQYRQYVHALQVAVQDAAPATGAWEFAESHQQPAASGLPLTVHVTSNEAQDPGNPFPSLLASLTGPATTDTTDSEAKAEDDAAAGDAGGREGRDQSPAATPVPAPLPQQTAGHTPGTRPQPGPAGAEGTADSVRIDMLGTLRITGGTGSAHAPRTTAVAALIHLRPGRSADYLCTAIDPVTPWSVRTLQSRLSELRAEIGTTPDGLTLLPRPKNGAYTFHPSVTSDWQEFQDLASRGLAAGPQAGIADLEAAMALVRGKPFDGRTLPWADAVTQEMLARITDTAHTLARWHTDGDNPDLDAARRTVLHALDIEETSEVLYRDLLHIEWAADNHHAIRKTVARLQQMARTYDITLDGPTEDTIDRVLAPRAALTKTP</sequence>
<dbReference type="InterPro" id="IPR052196">
    <property type="entry name" value="Bact_Kbp"/>
</dbReference>
<keyword evidence="5" id="KW-1185">Reference proteome</keyword>
<name>A0A918IK92_9ACTN</name>